<feature type="domain" description="HTH lysR-type" evidence="6">
    <location>
        <begin position="1"/>
        <end position="56"/>
    </location>
</feature>
<comment type="similarity">
    <text evidence="1">Belongs to the LysR transcriptional regulatory family.</text>
</comment>
<name>A0ABU5I3A8_9HYPH</name>
<keyword evidence="8" id="KW-1185">Reference proteome</keyword>
<evidence type="ECO:0000256" key="3">
    <source>
        <dbReference type="ARBA" id="ARBA00023125"/>
    </source>
</evidence>
<dbReference type="Pfam" id="PF03466">
    <property type="entry name" value="LysR_substrate"/>
    <property type="match status" value="1"/>
</dbReference>
<dbReference type="SUPFAM" id="SSF46785">
    <property type="entry name" value="Winged helix' DNA-binding domain"/>
    <property type="match status" value="1"/>
</dbReference>
<dbReference type="SUPFAM" id="SSF53850">
    <property type="entry name" value="Periplasmic binding protein-like II"/>
    <property type="match status" value="1"/>
</dbReference>
<evidence type="ECO:0000259" key="6">
    <source>
        <dbReference type="PROSITE" id="PS50931"/>
    </source>
</evidence>
<dbReference type="Gene3D" id="1.10.10.10">
    <property type="entry name" value="Winged helix-like DNA-binding domain superfamily/Winged helix DNA-binding domain"/>
    <property type="match status" value="1"/>
</dbReference>
<evidence type="ECO:0000256" key="5">
    <source>
        <dbReference type="ARBA" id="ARBA00023163"/>
    </source>
</evidence>
<dbReference type="PANTHER" id="PTHR30346:SF26">
    <property type="entry name" value="HYDROGEN PEROXIDE-INDUCIBLE GENES ACTIVATOR"/>
    <property type="match status" value="1"/>
</dbReference>
<proteinExistence type="inferred from homology"/>
<reference evidence="7 8" key="1">
    <citation type="submission" date="2023-12" db="EMBL/GenBank/DDBJ databases">
        <title>Description of Novel Strain Fulvimarina sp. 2208YS6-2-32 isolated from Uroteuthis (Photololigo) edulis.</title>
        <authorList>
            <person name="Park J.-S."/>
        </authorList>
    </citation>
    <scope>NUCLEOTIDE SEQUENCE [LARGE SCALE GENOMIC DNA]</scope>
    <source>
        <strain evidence="7 8">2208YS6-2-32</strain>
    </source>
</reference>
<organism evidence="7 8">
    <name type="scientific">Fulvimarina uroteuthidis</name>
    <dbReference type="NCBI Taxonomy" id="3098149"/>
    <lineage>
        <taxon>Bacteria</taxon>
        <taxon>Pseudomonadati</taxon>
        <taxon>Pseudomonadota</taxon>
        <taxon>Alphaproteobacteria</taxon>
        <taxon>Hyphomicrobiales</taxon>
        <taxon>Aurantimonadaceae</taxon>
        <taxon>Fulvimarina</taxon>
    </lineage>
</organism>
<accession>A0ABU5I3A8</accession>
<dbReference type="CDD" id="cd08411">
    <property type="entry name" value="PBP2_OxyR"/>
    <property type="match status" value="1"/>
</dbReference>
<dbReference type="PANTHER" id="PTHR30346">
    <property type="entry name" value="TRANSCRIPTIONAL DUAL REGULATOR HCAR-RELATED"/>
    <property type="match status" value="1"/>
</dbReference>
<dbReference type="PROSITE" id="PS50931">
    <property type="entry name" value="HTH_LYSR"/>
    <property type="match status" value="1"/>
</dbReference>
<dbReference type="EMBL" id="JAXLPB010000002">
    <property type="protein sequence ID" value="MDY8109268.1"/>
    <property type="molecule type" value="Genomic_DNA"/>
</dbReference>
<dbReference type="InterPro" id="IPR005119">
    <property type="entry name" value="LysR_subst-bd"/>
</dbReference>
<dbReference type="Gene3D" id="3.40.190.10">
    <property type="entry name" value="Periplasmic binding protein-like II"/>
    <property type="match status" value="2"/>
</dbReference>
<gene>
    <name evidence="7" type="ORF">U0C82_08940</name>
</gene>
<dbReference type="Proteomes" id="UP001294412">
    <property type="component" value="Unassembled WGS sequence"/>
</dbReference>
<keyword evidence="4" id="KW-0010">Activator</keyword>
<evidence type="ECO:0000256" key="2">
    <source>
        <dbReference type="ARBA" id="ARBA00023015"/>
    </source>
</evidence>
<evidence type="ECO:0000256" key="1">
    <source>
        <dbReference type="ARBA" id="ARBA00009437"/>
    </source>
</evidence>
<comment type="caution">
    <text evidence="7">The sequence shown here is derived from an EMBL/GenBank/DDBJ whole genome shotgun (WGS) entry which is preliminary data.</text>
</comment>
<dbReference type="PRINTS" id="PR00039">
    <property type="entry name" value="HTHLYSR"/>
</dbReference>
<keyword evidence="5" id="KW-0804">Transcription</keyword>
<dbReference type="InterPro" id="IPR000847">
    <property type="entry name" value="LysR_HTH_N"/>
</dbReference>
<evidence type="ECO:0000313" key="7">
    <source>
        <dbReference type="EMBL" id="MDY8109268.1"/>
    </source>
</evidence>
<sequence length="292" mass="31508">MRQLRYFQALSETLHFGNAARQLNISQPALSTQIAQMESYLGTELFSRAASGVTLTADGNFIAGRVRRILADVADLESLADRGASILSGRLRVGMIATVAPYLLPKLLPIAAQQFPDLDCEIRESVTDRLVADLHDGDIDCAIVALPIDDARIATVPLVEDVFSLAIPMSEIGRFRSPVPPQLLASERMILLEEGHCMRSQALEICAVTDRHNRARLGATSLTTILRMVAGGLGTTLIPSIAIDDETRAGGIAILPIAAPVPSRHLVLAFRPTTIRAADISAFAELIRQVLQ</sequence>
<dbReference type="InterPro" id="IPR036388">
    <property type="entry name" value="WH-like_DNA-bd_sf"/>
</dbReference>
<evidence type="ECO:0000256" key="4">
    <source>
        <dbReference type="ARBA" id="ARBA00023159"/>
    </source>
</evidence>
<dbReference type="Pfam" id="PF00126">
    <property type="entry name" value="HTH_1"/>
    <property type="match status" value="1"/>
</dbReference>
<dbReference type="InterPro" id="IPR036390">
    <property type="entry name" value="WH_DNA-bd_sf"/>
</dbReference>
<keyword evidence="2" id="KW-0805">Transcription regulation</keyword>
<evidence type="ECO:0000313" key="8">
    <source>
        <dbReference type="Proteomes" id="UP001294412"/>
    </source>
</evidence>
<keyword evidence="3" id="KW-0238">DNA-binding</keyword>
<protein>
    <submittedName>
        <fullName evidence="7">Hydrogen peroxide-inducible genes activator</fullName>
    </submittedName>
</protein>